<keyword evidence="1" id="KW-1133">Transmembrane helix</keyword>
<reference evidence="2" key="2">
    <citation type="submission" date="2020-09" db="EMBL/GenBank/DDBJ databases">
        <authorList>
            <person name="Sun Q."/>
            <person name="Ohkuma M."/>
        </authorList>
    </citation>
    <scope>NUCLEOTIDE SEQUENCE</scope>
    <source>
        <strain evidence="2">JCM 3276</strain>
    </source>
</reference>
<gene>
    <name evidence="2" type="ORF">GCM10010171_01620</name>
</gene>
<accession>A0A918G2E9</accession>
<keyword evidence="1" id="KW-0472">Membrane</keyword>
<feature type="transmembrane region" description="Helical" evidence="1">
    <location>
        <begin position="99"/>
        <end position="119"/>
    </location>
</feature>
<name>A0A918G2E9_9PSEU</name>
<keyword evidence="1" id="KW-0812">Transmembrane</keyword>
<dbReference type="EMBL" id="BMRB01000001">
    <property type="protein sequence ID" value="GGS13513.1"/>
    <property type="molecule type" value="Genomic_DNA"/>
</dbReference>
<feature type="transmembrane region" description="Helical" evidence="1">
    <location>
        <begin position="32"/>
        <end position="53"/>
    </location>
</feature>
<dbReference type="AlphaFoldDB" id="A0A918G2E9"/>
<evidence type="ECO:0000313" key="3">
    <source>
        <dbReference type="Proteomes" id="UP000660680"/>
    </source>
</evidence>
<feature type="transmembrane region" description="Helical" evidence="1">
    <location>
        <begin position="73"/>
        <end position="92"/>
    </location>
</feature>
<organism evidence="2 3">
    <name type="scientific">Actinokineospora fastidiosa</name>
    <dbReference type="NCBI Taxonomy" id="1816"/>
    <lineage>
        <taxon>Bacteria</taxon>
        <taxon>Bacillati</taxon>
        <taxon>Actinomycetota</taxon>
        <taxon>Actinomycetes</taxon>
        <taxon>Pseudonocardiales</taxon>
        <taxon>Pseudonocardiaceae</taxon>
        <taxon>Actinokineospora</taxon>
    </lineage>
</organism>
<keyword evidence="3" id="KW-1185">Reference proteome</keyword>
<dbReference type="Proteomes" id="UP000660680">
    <property type="component" value="Unassembled WGS sequence"/>
</dbReference>
<evidence type="ECO:0000313" key="2">
    <source>
        <dbReference type="EMBL" id="GGS13513.1"/>
    </source>
</evidence>
<evidence type="ECO:0000256" key="1">
    <source>
        <dbReference type="SAM" id="Phobius"/>
    </source>
</evidence>
<proteinExistence type="predicted"/>
<dbReference type="RefSeq" id="WP_189208349.1">
    <property type="nucleotide sequence ID" value="NZ_BMRB01000001.1"/>
</dbReference>
<feature type="transmembrane region" description="Helical" evidence="1">
    <location>
        <begin position="125"/>
        <end position="144"/>
    </location>
</feature>
<sequence length="146" mass="15202">MTTDIDKTLRAFRTRISALEERRAVERAALPARLIAPAVAAAAVVLTALPWVTDRRETSTLWGLVDQHGGQPFALLAAVLALAATATAAACAEEVAAGAKAAAVVLGATVLGLLVWLGQVVDGDWWPAPWLVAASAPGLVVTVFRR</sequence>
<reference evidence="2" key="1">
    <citation type="journal article" date="2014" name="Int. J. Syst. Evol. Microbiol.">
        <title>Complete genome sequence of Corynebacterium casei LMG S-19264T (=DSM 44701T), isolated from a smear-ripened cheese.</title>
        <authorList>
            <consortium name="US DOE Joint Genome Institute (JGI-PGF)"/>
            <person name="Walter F."/>
            <person name="Albersmeier A."/>
            <person name="Kalinowski J."/>
            <person name="Ruckert C."/>
        </authorList>
    </citation>
    <scope>NUCLEOTIDE SEQUENCE</scope>
    <source>
        <strain evidence="2">JCM 3276</strain>
    </source>
</reference>
<protein>
    <submittedName>
        <fullName evidence="2">Uncharacterized protein</fullName>
    </submittedName>
</protein>
<comment type="caution">
    <text evidence="2">The sequence shown here is derived from an EMBL/GenBank/DDBJ whole genome shotgun (WGS) entry which is preliminary data.</text>
</comment>